<gene>
    <name evidence="1" type="ORF">ACFO0J_14615</name>
</gene>
<accession>A0ABV8S1E7</accession>
<comment type="caution">
    <text evidence="1">The sequence shown here is derived from an EMBL/GenBank/DDBJ whole genome shotgun (WGS) entry which is preliminary data.</text>
</comment>
<proteinExistence type="predicted"/>
<evidence type="ECO:0000313" key="1">
    <source>
        <dbReference type="EMBL" id="MFC4299273.1"/>
    </source>
</evidence>
<dbReference type="EMBL" id="JBHSDY010000010">
    <property type="protein sequence ID" value="MFC4299273.1"/>
    <property type="molecule type" value="Genomic_DNA"/>
</dbReference>
<name>A0ABV8S1E7_9BURK</name>
<keyword evidence="2" id="KW-1185">Reference proteome</keyword>
<protein>
    <submittedName>
        <fullName evidence="1">Type IV toxin-antitoxin system AbiEi family antitoxin</fullName>
    </submittedName>
</protein>
<sequence length="358" mass="39350">MLKLIDPVKVEQQAANALRHILSEVPAIEHLEVRHVAAKDQGVDLLAHIDTSGRRYTLVAGVKSGGQPRQIRPALLMLKDYAARQSEPVTSVLVAPYLSAEAQDLCREYEVAYLDLEGNARLAFGTFFISRQLSSKPAAERRALRSLFKPKSAQVLRQLLREPARPWKVTDLSEAAGVSLGHVSNVRTALLDREWAQVSDDGVFLSQPNMLLDAWRKAYEPPAGQCQGFYTTVHGAMLTDAIRTLPPCSSRTGRIALASFSAAQWLAPYGRTGTQYFYTDAAGLEQLREALQLVPAGKGENVFVTVLDDPGLFRDTVEPASGVCCTSPVQTYLDLARAGERGQEAADHLRQECLQWPL</sequence>
<organism evidence="1 2">
    <name type="scientific">Castellaniella hirudinis</name>
    <dbReference type="NCBI Taxonomy" id="1144617"/>
    <lineage>
        <taxon>Bacteria</taxon>
        <taxon>Pseudomonadati</taxon>
        <taxon>Pseudomonadota</taxon>
        <taxon>Betaproteobacteria</taxon>
        <taxon>Burkholderiales</taxon>
        <taxon>Alcaligenaceae</taxon>
        <taxon>Castellaniella</taxon>
    </lineage>
</organism>
<dbReference type="RefSeq" id="WP_376813819.1">
    <property type="nucleotide sequence ID" value="NZ_JBHSDY010000010.1"/>
</dbReference>
<evidence type="ECO:0000313" key="2">
    <source>
        <dbReference type="Proteomes" id="UP001595756"/>
    </source>
</evidence>
<dbReference type="InterPro" id="IPR019238">
    <property type="entry name" value="AbiEi_2"/>
</dbReference>
<dbReference type="Pfam" id="PF09952">
    <property type="entry name" value="AbiEi_2"/>
    <property type="match status" value="1"/>
</dbReference>
<dbReference type="Proteomes" id="UP001595756">
    <property type="component" value="Unassembled WGS sequence"/>
</dbReference>
<reference evidence="2" key="1">
    <citation type="journal article" date="2019" name="Int. J. Syst. Evol. Microbiol.">
        <title>The Global Catalogue of Microorganisms (GCM) 10K type strain sequencing project: providing services to taxonomists for standard genome sequencing and annotation.</title>
        <authorList>
            <consortium name="The Broad Institute Genomics Platform"/>
            <consortium name="The Broad Institute Genome Sequencing Center for Infectious Disease"/>
            <person name="Wu L."/>
            <person name="Ma J."/>
        </authorList>
    </citation>
    <scope>NUCLEOTIDE SEQUENCE [LARGE SCALE GENOMIC DNA]</scope>
    <source>
        <strain evidence="2">CGMCC 1.19029</strain>
    </source>
</reference>